<evidence type="ECO:0000256" key="4">
    <source>
        <dbReference type="ARBA" id="ARBA00014532"/>
    </source>
</evidence>
<evidence type="ECO:0000256" key="1">
    <source>
        <dbReference type="ARBA" id="ARBA00004637"/>
    </source>
</evidence>
<dbReference type="Gene3D" id="1.10.287.810">
    <property type="entry name" value="Mitochondrial import inner membrane translocase subunit tim13 like domains"/>
    <property type="match status" value="1"/>
</dbReference>
<evidence type="ECO:0000256" key="9">
    <source>
        <dbReference type="ARBA" id="ARBA00022833"/>
    </source>
</evidence>
<keyword evidence="8" id="KW-0999">Mitochondrion inner membrane</keyword>
<dbReference type="EMBL" id="QEAM01000298">
    <property type="protein sequence ID" value="TPX41864.1"/>
    <property type="molecule type" value="Genomic_DNA"/>
</dbReference>
<evidence type="ECO:0000256" key="11">
    <source>
        <dbReference type="ARBA" id="ARBA00023010"/>
    </source>
</evidence>
<dbReference type="Pfam" id="PF13920">
    <property type="entry name" value="zf-C3HC4_3"/>
    <property type="match status" value="1"/>
</dbReference>
<accession>A0A507CRT3</accession>
<reference evidence="19 20" key="1">
    <citation type="journal article" date="2019" name="Sci. Rep.">
        <title>Comparative genomics of chytrid fungi reveal insights into the obligate biotrophic and pathogenic lifestyle of Synchytrium endobioticum.</title>
        <authorList>
            <person name="van de Vossenberg B.T.L.H."/>
            <person name="Warris S."/>
            <person name="Nguyen H.D.T."/>
            <person name="van Gent-Pelzer M.P.E."/>
            <person name="Joly D.L."/>
            <person name="van de Geest H.C."/>
            <person name="Bonants P.J.M."/>
            <person name="Smith D.S."/>
            <person name="Levesque C.A."/>
            <person name="van der Lee T.A.J."/>
        </authorList>
    </citation>
    <scope>NUCLEOTIDE SEQUENCE [LARGE SCALE GENOMIC DNA]</scope>
    <source>
        <strain evidence="18 20">LEV6574</strain>
        <strain evidence="17 19">MB42</strain>
    </source>
</reference>
<evidence type="ECO:0000256" key="7">
    <source>
        <dbReference type="ARBA" id="ARBA00022771"/>
    </source>
</evidence>
<dbReference type="SUPFAM" id="SSF57850">
    <property type="entry name" value="RING/U-box"/>
    <property type="match status" value="1"/>
</dbReference>
<feature type="domain" description="RING-type" evidence="16">
    <location>
        <begin position="505"/>
        <end position="541"/>
    </location>
</feature>
<proteinExistence type="inferred from homology"/>
<dbReference type="SUPFAM" id="SSF144122">
    <property type="entry name" value="Tim10-like"/>
    <property type="match status" value="1"/>
</dbReference>
<keyword evidence="8" id="KW-0472">Membrane</keyword>
<keyword evidence="19" id="KW-1185">Reference proteome</keyword>
<dbReference type="PANTHER" id="PTHR13172">
    <property type="entry name" value="MITOCHONDRIAL IMPORT INNER MEMBRANE TRANSLOCASE SUBUNIT TIM9B"/>
    <property type="match status" value="1"/>
</dbReference>
<evidence type="ECO:0000313" key="20">
    <source>
        <dbReference type="Proteomes" id="UP000320475"/>
    </source>
</evidence>
<dbReference type="AlphaFoldDB" id="A0A507CRT3"/>
<comment type="similarity">
    <text evidence="2">Belongs to the small Tim family.</text>
</comment>
<dbReference type="InterPro" id="IPR017907">
    <property type="entry name" value="Znf_RING_CS"/>
</dbReference>
<keyword evidence="12" id="KW-0496">Mitochondrion</keyword>
<evidence type="ECO:0000259" key="16">
    <source>
        <dbReference type="PROSITE" id="PS50089"/>
    </source>
</evidence>
<comment type="subcellular location">
    <subcellularLocation>
        <location evidence="1">Mitochondrion inner membrane</location>
        <topology evidence="1">Peripheral membrane protein</topology>
    </subcellularLocation>
</comment>
<evidence type="ECO:0000256" key="12">
    <source>
        <dbReference type="ARBA" id="ARBA00023128"/>
    </source>
</evidence>
<sequence>MDFSHLNDRERMQMQSIVEQRQMKDFMRLYGNLVDRCFLDCVNDFTSKVVSEKEATCLSRCTDKFMKHSERVGGRTLLNFPSHRGMNKLSSLWQNEDIIVPTTSNTLLARDLWTTDPIDKILSTPFHPAPLSDLELPSLSSSMQTQSSIPTSSTSRLFDATWTSHIHTTSSNHHDALRPEISNALDSTLLPRLESDTVFGFGGFEDTFISDQDLACAAAKLDEDEAKTSEDQLLQNLNKLMSWRVDDSIPVGPDVVNDVSLCINFVVVGVGRFQMDMDAASWEGTLQSINAPMPASSNTCLRIPPNVMSNVRCKTLSDEGPMILVTLDDTLFIQFCFKSGSADSGQSCAEAINRLIRGKDPRHTGGGLVTHSRSKAENQPYSRTPTHPRATAFDHLRLTRTTIKSYSSSNAFLPQRKVSPVNETVVSIEDLEEEFRMRVDGATARRDARIKLAQEEFEMEKNQLRQEIDSRIHQRRQRLSSCVSSDGGHAEITNSEDTVEEGPECKLCYDSFESKELLPCRHRICSSCYGRLDTKKCPWDRSDIDNVIDIPQ</sequence>
<evidence type="ECO:0000313" key="19">
    <source>
        <dbReference type="Proteomes" id="UP000317494"/>
    </source>
</evidence>
<dbReference type="STRING" id="286115.A0A507CRT3"/>
<evidence type="ECO:0000256" key="8">
    <source>
        <dbReference type="ARBA" id="ARBA00022792"/>
    </source>
</evidence>
<evidence type="ECO:0000256" key="6">
    <source>
        <dbReference type="ARBA" id="ARBA00022723"/>
    </source>
</evidence>
<dbReference type="PROSITE" id="PS00518">
    <property type="entry name" value="ZF_RING_1"/>
    <property type="match status" value="1"/>
</dbReference>
<dbReference type="InterPro" id="IPR001841">
    <property type="entry name" value="Znf_RING"/>
</dbReference>
<evidence type="ECO:0000313" key="17">
    <source>
        <dbReference type="EMBL" id="TPX41204.1"/>
    </source>
</evidence>
<evidence type="ECO:0000313" key="18">
    <source>
        <dbReference type="EMBL" id="TPX41864.1"/>
    </source>
</evidence>
<dbReference type="Pfam" id="PF02953">
    <property type="entry name" value="zf-Tim10_DDP"/>
    <property type="match status" value="1"/>
</dbReference>
<keyword evidence="6" id="KW-0479">Metal-binding</keyword>
<comment type="caution">
    <text evidence="18">The sequence shown here is derived from an EMBL/GenBank/DDBJ whole genome shotgun (WGS) entry which is preliminary data.</text>
</comment>
<dbReference type="CDD" id="cd16449">
    <property type="entry name" value="RING-HC"/>
    <property type="match status" value="1"/>
</dbReference>
<evidence type="ECO:0000256" key="5">
    <source>
        <dbReference type="ARBA" id="ARBA00022448"/>
    </source>
</evidence>
<keyword evidence="7 14" id="KW-0863">Zinc-finger</keyword>
<evidence type="ECO:0000256" key="13">
    <source>
        <dbReference type="ARBA" id="ARBA00023157"/>
    </source>
</evidence>
<keyword evidence="10" id="KW-0653">Protein transport</keyword>
<dbReference type="InterPro" id="IPR013083">
    <property type="entry name" value="Znf_RING/FYVE/PHD"/>
</dbReference>
<dbReference type="InterPro" id="IPR050673">
    <property type="entry name" value="Mito_inner_translocase_sub"/>
</dbReference>
<keyword evidence="13" id="KW-1015">Disulfide bond</keyword>
<dbReference type="InterPro" id="IPR035427">
    <property type="entry name" value="Tim10-like_dom_sf"/>
</dbReference>
<evidence type="ECO:0000256" key="2">
    <source>
        <dbReference type="ARBA" id="ARBA00006720"/>
    </source>
</evidence>
<dbReference type="GO" id="GO:0015031">
    <property type="term" value="P:protein transport"/>
    <property type="evidence" value="ECO:0007669"/>
    <property type="project" value="UniProtKB-KW"/>
</dbReference>
<evidence type="ECO:0000256" key="15">
    <source>
        <dbReference type="SAM" id="MobiDB-lite"/>
    </source>
</evidence>
<gene>
    <name evidence="18" type="ORF">SeLEV6574_g05887</name>
    <name evidence="17" type="ORF">SeMB42_g05679</name>
</gene>
<evidence type="ECO:0000256" key="3">
    <source>
        <dbReference type="ARBA" id="ARBA00013978"/>
    </source>
</evidence>
<dbReference type="InterPro" id="IPR004217">
    <property type="entry name" value="Tim10-like"/>
</dbReference>
<dbReference type="Proteomes" id="UP000317494">
    <property type="component" value="Unassembled WGS sequence"/>
</dbReference>
<dbReference type="GO" id="GO:0005743">
    <property type="term" value="C:mitochondrial inner membrane"/>
    <property type="evidence" value="ECO:0007669"/>
    <property type="project" value="UniProtKB-SubCell"/>
</dbReference>
<dbReference type="Proteomes" id="UP000320475">
    <property type="component" value="Unassembled WGS sequence"/>
</dbReference>
<feature type="region of interest" description="Disordered" evidence="15">
    <location>
        <begin position="359"/>
        <end position="388"/>
    </location>
</feature>
<dbReference type="GO" id="GO:0008270">
    <property type="term" value="F:zinc ion binding"/>
    <property type="evidence" value="ECO:0007669"/>
    <property type="project" value="UniProtKB-KW"/>
</dbReference>
<protein>
    <recommendedName>
        <fullName evidence="3">Mitochondrial import inner membrane translocase subunit TIM9</fullName>
    </recommendedName>
    <alternativeName>
        <fullName evidence="4">Mitochondrial import inner membrane translocase subunit Tim9</fullName>
    </alternativeName>
</protein>
<name>A0A507CRT3_9FUNG</name>
<evidence type="ECO:0000256" key="10">
    <source>
        <dbReference type="ARBA" id="ARBA00022927"/>
    </source>
</evidence>
<evidence type="ECO:0000256" key="14">
    <source>
        <dbReference type="PROSITE-ProRule" id="PRU00175"/>
    </source>
</evidence>
<dbReference type="VEuPathDB" id="FungiDB:SeMB42_g05679"/>
<keyword evidence="9" id="KW-0862">Zinc</keyword>
<dbReference type="PROSITE" id="PS50089">
    <property type="entry name" value="ZF_RING_2"/>
    <property type="match status" value="1"/>
</dbReference>
<dbReference type="EMBL" id="QEAN01000280">
    <property type="protein sequence ID" value="TPX41204.1"/>
    <property type="molecule type" value="Genomic_DNA"/>
</dbReference>
<organism evidence="18 20">
    <name type="scientific">Synchytrium endobioticum</name>
    <dbReference type="NCBI Taxonomy" id="286115"/>
    <lineage>
        <taxon>Eukaryota</taxon>
        <taxon>Fungi</taxon>
        <taxon>Fungi incertae sedis</taxon>
        <taxon>Chytridiomycota</taxon>
        <taxon>Chytridiomycota incertae sedis</taxon>
        <taxon>Chytridiomycetes</taxon>
        <taxon>Synchytriales</taxon>
        <taxon>Synchytriaceae</taxon>
        <taxon>Synchytrium</taxon>
    </lineage>
</organism>
<keyword evidence="5" id="KW-0813">Transport</keyword>
<dbReference type="OrthoDB" id="1551503at2759"/>
<dbReference type="Gene3D" id="3.30.40.10">
    <property type="entry name" value="Zinc/RING finger domain, C3HC4 (zinc finger)"/>
    <property type="match status" value="1"/>
</dbReference>
<keyword evidence="11" id="KW-0811">Translocation</keyword>